<keyword evidence="3" id="KW-1185">Reference proteome</keyword>
<keyword evidence="1" id="KW-0812">Transmembrane</keyword>
<feature type="transmembrane region" description="Helical" evidence="1">
    <location>
        <begin position="72"/>
        <end position="97"/>
    </location>
</feature>
<evidence type="ECO:0000313" key="2">
    <source>
        <dbReference type="EMBL" id="MFD0950533.1"/>
    </source>
</evidence>
<keyword evidence="1" id="KW-1133">Transmembrane helix</keyword>
<dbReference type="RefSeq" id="WP_379071323.1">
    <property type="nucleotide sequence ID" value="NZ_JBHTIT010000001.1"/>
</dbReference>
<accession>A0ABW3HGD9</accession>
<dbReference type="Pfam" id="PF20398">
    <property type="entry name" value="DUF6691"/>
    <property type="match status" value="1"/>
</dbReference>
<feature type="transmembrane region" description="Helical" evidence="1">
    <location>
        <begin position="109"/>
        <end position="129"/>
    </location>
</feature>
<gene>
    <name evidence="2" type="ORF">ACFQ0F_09070</name>
</gene>
<protein>
    <submittedName>
        <fullName evidence="2">DUF6691 family protein</fullName>
    </submittedName>
</protein>
<proteinExistence type="predicted"/>
<sequence>MGIIMALLAGAVFGWGLIYSGMSDPYKVQDFLDLAGNWDATLAFVMGGAVAITVPAFALLRKLPKPLFAASFSWPSINIIDSKLVIGAMLFGIGWGLSGLCPGPALVNIGTGQGDILFFCVMLLAGMWLHDRLMLKR</sequence>
<evidence type="ECO:0000313" key="3">
    <source>
        <dbReference type="Proteomes" id="UP001597044"/>
    </source>
</evidence>
<evidence type="ECO:0000256" key="1">
    <source>
        <dbReference type="SAM" id="Phobius"/>
    </source>
</evidence>
<feature type="transmembrane region" description="Helical" evidence="1">
    <location>
        <begin position="41"/>
        <end position="60"/>
    </location>
</feature>
<reference evidence="3" key="1">
    <citation type="journal article" date="2019" name="Int. J. Syst. Evol. Microbiol.">
        <title>The Global Catalogue of Microorganisms (GCM) 10K type strain sequencing project: providing services to taxonomists for standard genome sequencing and annotation.</title>
        <authorList>
            <consortium name="The Broad Institute Genomics Platform"/>
            <consortium name="The Broad Institute Genome Sequencing Center for Infectious Disease"/>
            <person name="Wu L."/>
            <person name="Ma J."/>
        </authorList>
    </citation>
    <scope>NUCLEOTIDE SEQUENCE [LARGE SCALE GENOMIC DNA]</scope>
    <source>
        <strain evidence="3">CCUG 63419</strain>
    </source>
</reference>
<dbReference type="InterPro" id="IPR046513">
    <property type="entry name" value="DUF6691"/>
</dbReference>
<keyword evidence="1" id="KW-0472">Membrane</keyword>
<comment type="caution">
    <text evidence="2">The sequence shown here is derived from an EMBL/GenBank/DDBJ whole genome shotgun (WGS) entry which is preliminary data.</text>
</comment>
<organism evidence="2 3">
    <name type="scientific">Paraperlucidibaca wandonensis</name>
    <dbReference type="NCBI Taxonomy" id="1268273"/>
    <lineage>
        <taxon>Bacteria</taxon>
        <taxon>Pseudomonadati</taxon>
        <taxon>Pseudomonadota</taxon>
        <taxon>Gammaproteobacteria</taxon>
        <taxon>Moraxellales</taxon>
        <taxon>Moraxellaceae</taxon>
        <taxon>Paraperlucidibaca</taxon>
    </lineage>
</organism>
<dbReference type="Proteomes" id="UP001597044">
    <property type="component" value="Unassembled WGS sequence"/>
</dbReference>
<name>A0ABW3HGD9_9GAMM</name>
<dbReference type="EMBL" id="JBHTIT010000001">
    <property type="protein sequence ID" value="MFD0950533.1"/>
    <property type="molecule type" value="Genomic_DNA"/>
</dbReference>